<dbReference type="CDD" id="cd01392">
    <property type="entry name" value="HTH_LacI"/>
    <property type="match status" value="1"/>
</dbReference>
<evidence type="ECO:0000256" key="4">
    <source>
        <dbReference type="SAM" id="MobiDB-lite"/>
    </source>
</evidence>
<keyword evidence="3" id="KW-0804">Transcription</keyword>
<evidence type="ECO:0000256" key="3">
    <source>
        <dbReference type="ARBA" id="ARBA00023163"/>
    </source>
</evidence>
<sequence>MSLGMDRPRPTIYDVAHRAGVSKSLVSLVLQGSSRVSEHRRAAVQEAIDALGYRPSRAAAALAGNRTKSIGIVIDDFRNLWFVDLLEGVREVLRGPGFHVTVADAQLNSHLERSPADGFLAANVEGLVIAGEPSLAAGAGYPVPTVVVGGRERGIPGADVVANDDEAGAALAVGHLLDLGHTRIGHLTGSGGAASLRAASFERTIRDAGLEPRISGHGQRTTEGGGYAGACELFERFPDTTAVFAANDIMAIGALAAIRERGLSVPRDVSVIGYDDSPLASARYLSLTSIDDGSVDVGREAARLLLARIEDGTREPERSLIEPRLALRDSTSRPSTDGRSS</sequence>
<dbReference type="InterPro" id="IPR010982">
    <property type="entry name" value="Lambda_DNA-bd_dom_sf"/>
</dbReference>
<dbReference type="Pfam" id="PF13377">
    <property type="entry name" value="Peripla_BP_3"/>
    <property type="match status" value="1"/>
</dbReference>
<reference evidence="7" key="1">
    <citation type="journal article" date="2019" name="Int. J. Syst. Evol. Microbiol.">
        <title>The Global Catalogue of Microorganisms (GCM) 10K type strain sequencing project: providing services to taxonomists for standard genome sequencing and annotation.</title>
        <authorList>
            <consortium name="The Broad Institute Genomics Platform"/>
            <consortium name="The Broad Institute Genome Sequencing Center for Infectious Disease"/>
            <person name="Wu L."/>
            <person name="Ma J."/>
        </authorList>
    </citation>
    <scope>NUCLEOTIDE SEQUENCE [LARGE SCALE GENOMIC DNA]</scope>
    <source>
        <strain evidence="7">CCUG 43304</strain>
    </source>
</reference>
<evidence type="ECO:0000313" key="6">
    <source>
        <dbReference type="EMBL" id="MFC6354522.1"/>
    </source>
</evidence>
<dbReference type="Gene3D" id="3.40.50.2300">
    <property type="match status" value="2"/>
</dbReference>
<organism evidence="6 7">
    <name type="scientific">Luethyella okanaganae</name>
    <dbReference type="NCBI Taxonomy" id="69372"/>
    <lineage>
        <taxon>Bacteria</taxon>
        <taxon>Bacillati</taxon>
        <taxon>Actinomycetota</taxon>
        <taxon>Actinomycetes</taxon>
        <taxon>Micrococcales</taxon>
        <taxon>Microbacteriaceae</taxon>
        <taxon>Luethyella</taxon>
    </lineage>
</organism>
<evidence type="ECO:0000256" key="1">
    <source>
        <dbReference type="ARBA" id="ARBA00023015"/>
    </source>
</evidence>
<dbReference type="Proteomes" id="UP001596306">
    <property type="component" value="Unassembled WGS sequence"/>
</dbReference>
<evidence type="ECO:0000313" key="7">
    <source>
        <dbReference type="Proteomes" id="UP001596306"/>
    </source>
</evidence>
<dbReference type="InterPro" id="IPR000843">
    <property type="entry name" value="HTH_LacI"/>
</dbReference>
<keyword evidence="2 6" id="KW-0238">DNA-binding</keyword>
<dbReference type="CDD" id="cd06267">
    <property type="entry name" value="PBP1_LacI_sugar_binding-like"/>
    <property type="match status" value="1"/>
</dbReference>
<proteinExistence type="predicted"/>
<dbReference type="Pfam" id="PF00356">
    <property type="entry name" value="LacI"/>
    <property type="match status" value="1"/>
</dbReference>
<comment type="caution">
    <text evidence="6">The sequence shown here is derived from an EMBL/GenBank/DDBJ whole genome shotgun (WGS) entry which is preliminary data.</text>
</comment>
<dbReference type="PROSITE" id="PS50932">
    <property type="entry name" value="HTH_LACI_2"/>
    <property type="match status" value="1"/>
</dbReference>
<dbReference type="InterPro" id="IPR028082">
    <property type="entry name" value="Peripla_BP_I"/>
</dbReference>
<keyword evidence="7" id="KW-1185">Reference proteome</keyword>
<dbReference type="GO" id="GO:0003677">
    <property type="term" value="F:DNA binding"/>
    <property type="evidence" value="ECO:0007669"/>
    <property type="project" value="UniProtKB-KW"/>
</dbReference>
<feature type="region of interest" description="Disordered" evidence="4">
    <location>
        <begin position="317"/>
        <end position="341"/>
    </location>
</feature>
<dbReference type="EMBL" id="JBHSTP010000001">
    <property type="protein sequence ID" value="MFC6354522.1"/>
    <property type="molecule type" value="Genomic_DNA"/>
</dbReference>
<evidence type="ECO:0000259" key="5">
    <source>
        <dbReference type="PROSITE" id="PS50932"/>
    </source>
</evidence>
<feature type="compositionally biased region" description="Polar residues" evidence="4">
    <location>
        <begin position="332"/>
        <end position="341"/>
    </location>
</feature>
<accession>A0ABW1VAQ4</accession>
<protein>
    <submittedName>
        <fullName evidence="6">LacI family DNA-binding transcriptional regulator</fullName>
    </submittedName>
</protein>
<dbReference type="PANTHER" id="PTHR30146:SF109">
    <property type="entry name" value="HTH-TYPE TRANSCRIPTIONAL REGULATOR GALS"/>
    <property type="match status" value="1"/>
</dbReference>
<dbReference type="Gene3D" id="1.10.260.40">
    <property type="entry name" value="lambda repressor-like DNA-binding domains"/>
    <property type="match status" value="1"/>
</dbReference>
<dbReference type="InterPro" id="IPR046335">
    <property type="entry name" value="LacI/GalR-like_sensor"/>
</dbReference>
<evidence type="ECO:0000256" key="2">
    <source>
        <dbReference type="ARBA" id="ARBA00023125"/>
    </source>
</evidence>
<dbReference type="SMART" id="SM00354">
    <property type="entry name" value="HTH_LACI"/>
    <property type="match status" value="1"/>
</dbReference>
<feature type="compositionally biased region" description="Basic and acidic residues" evidence="4">
    <location>
        <begin position="317"/>
        <end position="331"/>
    </location>
</feature>
<feature type="domain" description="HTH lacI-type" evidence="5">
    <location>
        <begin position="10"/>
        <end position="64"/>
    </location>
</feature>
<dbReference type="RefSeq" id="WP_386726046.1">
    <property type="nucleotide sequence ID" value="NZ_JBHSTP010000001.1"/>
</dbReference>
<gene>
    <name evidence="6" type="ORF">ACFQB0_00135</name>
</gene>
<dbReference type="SUPFAM" id="SSF53822">
    <property type="entry name" value="Periplasmic binding protein-like I"/>
    <property type="match status" value="1"/>
</dbReference>
<dbReference type="SUPFAM" id="SSF47413">
    <property type="entry name" value="lambda repressor-like DNA-binding domains"/>
    <property type="match status" value="1"/>
</dbReference>
<name>A0ABW1VAQ4_9MICO</name>
<dbReference type="PANTHER" id="PTHR30146">
    <property type="entry name" value="LACI-RELATED TRANSCRIPTIONAL REPRESSOR"/>
    <property type="match status" value="1"/>
</dbReference>
<keyword evidence="1" id="KW-0805">Transcription regulation</keyword>